<dbReference type="InterPro" id="IPR018060">
    <property type="entry name" value="HTH_AraC"/>
</dbReference>
<reference evidence="7 9" key="2">
    <citation type="submission" date="2019-08" db="EMBL/GenBank/DDBJ databases">
        <title>Genome of Algoriphagus ratkowskyi IC026.</title>
        <authorList>
            <person name="Bowman J.P."/>
        </authorList>
    </citation>
    <scope>NUCLEOTIDE SEQUENCE [LARGE SCALE GENOMIC DNA]</scope>
    <source>
        <strain evidence="7 9">IC026</strain>
    </source>
</reference>
<dbReference type="PANTHER" id="PTHR43280:SF2">
    <property type="entry name" value="HTH-TYPE TRANSCRIPTIONAL REGULATOR EXSA"/>
    <property type="match status" value="1"/>
</dbReference>
<dbReference type="Gene3D" id="1.10.10.60">
    <property type="entry name" value="Homeodomain-like"/>
    <property type="match status" value="1"/>
</dbReference>
<reference evidence="6 8" key="1">
    <citation type="submission" date="2018-06" db="EMBL/GenBank/DDBJ databases">
        <title>Genomic Encyclopedia of Archaeal and Bacterial Type Strains, Phase II (KMG-II): from individual species to whole genera.</title>
        <authorList>
            <person name="Goeker M."/>
        </authorList>
    </citation>
    <scope>NUCLEOTIDE SEQUENCE [LARGE SCALE GENOMIC DNA]</scope>
    <source>
        <strain evidence="6 8">DSM 22686</strain>
    </source>
</reference>
<organism evidence="6 8">
    <name type="scientific">Algoriphagus ratkowskyi</name>
    <dbReference type="NCBI Taxonomy" id="57028"/>
    <lineage>
        <taxon>Bacteria</taxon>
        <taxon>Pseudomonadati</taxon>
        <taxon>Bacteroidota</taxon>
        <taxon>Cytophagia</taxon>
        <taxon>Cytophagales</taxon>
        <taxon>Cyclobacteriaceae</taxon>
        <taxon>Algoriphagus</taxon>
    </lineage>
</organism>
<dbReference type="EMBL" id="QKZU01000009">
    <property type="protein sequence ID" value="PZX55522.1"/>
    <property type="molecule type" value="Genomic_DNA"/>
</dbReference>
<sequence length="483" mass="55314">MRSERLYFGNGFLAFIFFFFYSCLPKDNPDIVLEDFEDGSYLNKWEIQGTAFNAPINIDSIPEKNFNVHGKYFAYSVFIDSGSFRGVGKLISNRFTINRKFLSFLIAGHQHETRSSVNLIIDNTIVRTATGKDDLILREVVWDIEKYLGKEAYLEIVDALAPDSENGYDNRVLVDHLLLTDKKVDRITVFEDFESGTFNNWQVIGEAFSEPNSRTKVYCPLSANGYKGNYYAFSFGDKQDARQGKLVSKPFKIEYDKIQFLIGGGSHEGETCINLLIDGKVARSATGDDDGNLRLKEWDVSSFKGEMATIEIVDHHSGSWGHIMVDEIVFFNNPWWQEVARLAGVIFVIILISSVLIFFQIRNRPKKEISDTDRIKLEELKDQIIADKVFLNQKYNAKICAESMGIDSDNIEQLFLAGEGKSFSEFVNELRVEEFKKELNDPKNKAYTMIYIANQCGFSSKTSFYRIFKEVTKITPTDYKKQL</sequence>
<dbReference type="Proteomes" id="UP000249115">
    <property type="component" value="Unassembled WGS sequence"/>
</dbReference>
<evidence type="ECO:0000256" key="3">
    <source>
        <dbReference type="ARBA" id="ARBA00023163"/>
    </source>
</evidence>
<evidence type="ECO:0000256" key="4">
    <source>
        <dbReference type="SAM" id="Phobius"/>
    </source>
</evidence>
<comment type="caution">
    <text evidence="6">The sequence shown here is derived from an EMBL/GenBank/DDBJ whole genome shotgun (WGS) entry which is preliminary data.</text>
</comment>
<dbReference type="GO" id="GO:0043565">
    <property type="term" value="F:sequence-specific DNA binding"/>
    <property type="evidence" value="ECO:0007669"/>
    <property type="project" value="InterPro"/>
</dbReference>
<evidence type="ECO:0000313" key="6">
    <source>
        <dbReference type="EMBL" id="PZX55522.1"/>
    </source>
</evidence>
<dbReference type="Pfam" id="PF12833">
    <property type="entry name" value="HTH_18"/>
    <property type="match status" value="1"/>
</dbReference>
<keyword evidence="3" id="KW-0804">Transcription</keyword>
<evidence type="ECO:0000259" key="5">
    <source>
        <dbReference type="PROSITE" id="PS01124"/>
    </source>
</evidence>
<name>A0A2W7SXJ4_9BACT</name>
<dbReference type="EMBL" id="VORV01000001">
    <property type="protein sequence ID" value="TXD79566.1"/>
    <property type="molecule type" value="Genomic_DNA"/>
</dbReference>
<keyword evidence="4" id="KW-1133">Transmembrane helix</keyword>
<keyword evidence="9" id="KW-1185">Reference proteome</keyword>
<dbReference type="AlphaFoldDB" id="A0A2W7SXJ4"/>
<evidence type="ECO:0000313" key="8">
    <source>
        <dbReference type="Proteomes" id="UP000249115"/>
    </source>
</evidence>
<dbReference type="OrthoDB" id="9779074at2"/>
<feature type="transmembrane region" description="Helical" evidence="4">
    <location>
        <begin position="339"/>
        <end position="359"/>
    </location>
</feature>
<keyword evidence="4" id="KW-0472">Membrane</keyword>
<dbReference type="PROSITE" id="PS01124">
    <property type="entry name" value="HTH_ARAC_FAMILY_2"/>
    <property type="match status" value="1"/>
</dbReference>
<dbReference type="PANTHER" id="PTHR43280">
    <property type="entry name" value="ARAC-FAMILY TRANSCRIPTIONAL REGULATOR"/>
    <property type="match status" value="1"/>
</dbReference>
<keyword evidence="2 6" id="KW-0238">DNA-binding</keyword>
<dbReference type="RefSeq" id="WP_086501788.1">
    <property type="nucleotide sequence ID" value="NZ_MSSV01000011.1"/>
</dbReference>
<dbReference type="SUPFAM" id="SSF46689">
    <property type="entry name" value="Homeodomain-like"/>
    <property type="match status" value="1"/>
</dbReference>
<dbReference type="GO" id="GO:0003700">
    <property type="term" value="F:DNA-binding transcription factor activity"/>
    <property type="evidence" value="ECO:0007669"/>
    <property type="project" value="InterPro"/>
</dbReference>
<protein>
    <submittedName>
        <fullName evidence="7">AraC family transcriptional regulator</fullName>
    </submittedName>
    <submittedName>
        <fullName evidence="6">AraC-like DNA-binding protein</fullName>
    </submittedName>
</protein>
<keyword evidence="1" id="KW-0805">Transcription regulation</keyword>
<evidence type="ECO:0000256" key="1">
    <source>
        <dbReference type="ARBA" id="ARBA00023015"/>
    </source>
</evidence>
<evidence type="ECO:0000313" key="9">
    <source>
        <dbReference type="Proteomes" id="UP000321927"/>
    </source>
</evidence>
<evidence type="ECO:0000256" key="2">
    <source>
        <dbReference type="ARBA" id="ARBA00023125"/>
    </source>
</evidence>
<dbReference type="InterPro" id="IPR009057">
    <property type="entry name" value="Homeodomain-like_sf"/>
</dbReference>
<gene>
    <name evidence="7" type="ORF">ESW18_00050</name>
    <name evidence="6" type="ORF">LV84_02661</name>
</gene>
<proteinExistence type="predicted"/>
<keyword evidence="4" id="KW-0812">Transmembrane</keyword>
<dbReference type="SMART" id="SM00342">
    <property type="entry name" value="HTH_ARAC"/>
    <property type="match status" value="1"/>
</dbReference>
<dbReference type="PROSITE" id="PS51257">
    <property type="entry name" value="PROKAR_LIPOPROTEIN"/>
    <property type="match status" value="1"/>
</dbReference>
<feature type="domain" description="HTH araC/xylS-type" evidence="5">
    <location>
        <begin position="391"/>
        <end position="482"/>
    </location>
</feature>
<accession>A0A2W7SXJ4</accession>
<dbReference type="Proteomes" id="UP000321927">
    <property type="component" value="Unassembled WGS sequence"/>
</dbReference>
<evidence type="ECO:0000313" key="7">
    <source>
        <dbReference type="EMBL" id="TXD79566.1"/>
    </source>
</evidence>